<evidence type="ECO:0000313" key="5">
    <source>
        <dbReference type="Proteomes" id="UP000052232"/>
    </source>
</evidence>
<dbReference type="PATRIC" id="fig|1420583.3.peg.1837"/>
<dbReference type="Gene3D" id="3.40.50.720">
    <property type="entry name" value="NAD(P)-binding Rossmann-like Domain"/>
    <property type="match status" value="1"/>
</dbReference>
<comment type="similarity">
    <text evidence="1">Belongs to the short-chain dehydrogenases/reductases (SDR) family.</text>
</comment>
<dbReference type="PROSITE" id="PS00061">
    <property type="entry name" value="ADH_SHORT"/>
    <property type="match status" value="1"/>
</dbReference>
<dbReference type="InterPro" id="IPR020904">
    <property type="entry name" value="Sc_DH/Rdtase_CS"/>
</dbReference>
<dbReference type="InterPro" id="IPR002347">
    <property type="entry name" value="SDR_fam"/>
</dbReference>
<dbReference type="PANTHER" id="PTHR24321:SF11">
    <property type="entry name" value="BLR0893 PROTEIN"/>
    <property type="match status" value="1"/>
</dbReference>
<evidence type="ECO:0000313" key="4">
    <source>
        <dbReference type="EMBL" id="KMS58279.1"/>
    </source>
</evidence>
<keyword evidence="5" id="KW-1185">Reference proteome</keyword>
<gene>
    <name evidence="4" type="ORF">V473_09145</name>
</gene>
<dbReference type="InterPro" id="IPR036291">
    <property type="entry name" value="NAD(P)-bd_dom_sf"/>
</dbReference>
<protein>
    <submittedName>
        <fullName evidence="4">Short-chain dehydrogenase</fullName>
    </submittedName>
</protein>
<dbReference type="NCBIfam" id="NF005559">
    <property type="entry name" value="PRK07231.1"/>
    <property type="match status" value="1"/>
</dbReference>
<comment type="catalytic activity">
    <reaction evidence="3">
        <text>2,5-dichlorocyclohexa-2,5-dien-1,4-diol + NAD(+) = 2,5-dichlorohydroquinone + NADH + H(+)</text>
        <dbReference type="Rhea" id="RHEA:15741"/>
        <dbReference type="ChEBI" id="CHEBI:15378"/>
        <dbReference type="ChEBI" id="CHEBI:27545"/>
        <dbReference type="ChEBI" id="CHEBI:28975"/>
        <dbReference type="ChEBI" id="CHEBI:57540"/>
        <dbReference type="ChEBI" id="CHEBI:57945"/>
    </reaction>
</comment>
<evidence type="ECO:0000256" key="2">
    <source>
        <dbReference type="ARBA" id="ARBA00023002"/>
    </source>
</evidence>
<proteinExistence type="inferred from homology"/>
<reference evidence="4 5" key="1">
    <citation type="journal article" date="2015" name="G3 (Bethesda)">
        <title>Insights into Ongoing Evolution of the Hexachlorocyclohexane Catabolic Pathway from Comparative Genomics of Ten Sphingomonadaceae Strains.</title>
        <authorList>
            <person name="Pearce S.L."/>
            <person name="Oakeshott J.G."/>
            <person name="Pandey G."/>
        </authorList>
    </citation>
    <scope>NUCLEOTIDE SEQUENCE [LARGE SCALE GENOMIC DNA]</scope>
    <source>
        <strain evidence="4 5">LL01</strain>
    </source>
</reference>
<dbReference type="CDD" id="cd05233">
    <property type="entry name" value="SDR_c"/>
    <property type="match status" value="1"/>
</dbReference>
<sequence>MALLKGKVAIVTGAGSGIGAAIVETFHREGAQVFALDVSGRQEEVAARLGTGCFPLQANVSIGSEFATAIADAVERAGRLDILVNNAGIDGQIAVTADYDEDEFDRVMAVNAKSVFLGMKYAIPQMLKTGGGAIVNTASTASLVGFARMPAYCASKGAVLMLTRTAALEYAQQGIRVNAICPGPTRTEMTKHLPADLIQQVVATTPIGRYADPGELANSALFLASDLSSYVTGTYLAVDGAYMTA</sequence>
<dbReference type="RefSeq" id="WP_066602732.1">
    <property type="nucleotide sequence ID" value="NZ_KQ130434.1"/>
</dbReference>
<dbReference type="GO" id="GO:0016491">
    <property type="term" value="F:oxidoreductase activity"/>
    <property type="evidence" value="ECO:0007669"/>
    <property type="project" value="UniProtKB-KW"/>
</dbReference>
<dbReference type="PANTHER" id="PTHR24321">
    <property type="entry name" value="DEHYDROGENASES, SHORT CHAIN"/>
    <property type="match status" value="1"/>
</dbReference>
<accession>A0A0J7Y383</accession>
<dbReference type="STRING" id="1420583.V473_09145"/>
<dbReference type="Pfam" id="PF13561">
    <property type="entry name" value="adh_short_C2"/>
    <property type="match status" value="1"/>
</dbReference>
<organism evidence="4 5">
    <name type="scientific">Sphingobium cupriresistens LL01</name>
    <dbReference type="NCBI Taxonomy" id="1420583"/>
    <lineage>
        <taxon>Bacteria</taxon>
        <taxon>Pseudomonadati</taxon>
        <taxon>Pseudomonadota</taxon>
        <taxon>Alphaproteobacteria</taxon>
        <taxon>Sphingomonadales</taxon>
        <taxon>Sphingomonadaceae</taxon>
        <taxon>Sphingobium</taxon>
    </lineage>
</organism>
<name>A0A0J7Y383_9SPHN</name>
<dbReference type="FunFam" id="3.40.50.720:FF:000084">
    <property type="entry name" value="Short-chain dehydrogenase reductase"/>
    <property type="match status" value="1"/>
</dbReference>
<dbReference type="AlphaFoldDB" id="A0A0J7Y383"/>
<dbReference type="EMBL" id="JACT01000001">
    <property type="protein sequence ID" value="KMS58279.1"/>
    <property type="molecule type" value="Genomic_DNA"/>
</dbReference>
<keyword evidence="2" id="KW-0560">Oxidoreductase</keyword>
<evidence type="ECO:0000256" key="1">
    <source>
        <dbReference type="ARBA" id="ARBA00006484"/>
    </source>
</evidence>
<dbReference type="PRINTS" id="PR00080">
    <property type="entry name" value="SDRFAMILY"/>
</dbReference>
<comment type="caution">
    <text evidence="4">The sequence shown here is derived from an EMBL/GenBank/DDBJ whole genome shotgun (WGS) entry which is preliminary data.</text>
</comment>
<evidence type="ECO:0000256" key="3">
    <source>
        <dbReference type="ARBA" id="ARBA00051383"/>
    </source>
</evidence>
<dbReference type="SUPFAM" id="SSF51735">
    <property type="entry name" value="NAD(P)-binding Rossmann-fold domains"/>
    <property type="match status" value="1"/>
</dbReference>
<dbReference type="PRINTS" id="PR00081">
    <property type="entry name" value="GDHRDH"/>
</dbReference>
<dbReference type="Proteomes" id="UP000052232">
    <property type="component" value="Unassembled WGS sequence"/>
</dbReference>